<protein>
    <submittedName>
        <fullName evidence="2">Uncharacterized protein</fullName>
    </submittedName>
</protein>
<evidence type="ECO:0000256" key="1">
    <source>
        <dbReference type="SAM" id="MobiDB-lite"/>
    </source>
</evidence>
<feature type="region of interest" description="Disordered" evidence="1">
    <location>
        <begin position="54"/>
        <end position="73"/>
    </location>
</feature>
<keyword evidence="3" id="KW-1185">Reference proteome</keyword>
<dbReference type="RefSeq" id="WP_080043694.1">
    <property type="nucleotide sequence ID" value="NZ_CP017717.1"/>
</dbReference>
<accession>A0A1V0AB07</accession>
<dbReference type="OrthoDB" id="3542673at2"/>
<reference evidence="3" key="1">
    <citation type="journal article" date="2017" name="Med. Chem. Commun.">
        <title>Nonomuraea sp. ATCC 55076 harbours the largest actinomycete chromosome to date and the kistamicin biosynthetic gene cluster.</title>
        <authorList>
            <person name="Nazari B."/>
            <person name="Forneris C.C."/>
            <person name="Gibson M.I."/>
            <person name="Moon K."/>
            <person name="Schramma K.R."/>
            <person name="Seyedsayamdost M.R."/>
        </authorList>
    </citation>
    <scope>NUCLEOTIDE SEQUENCE [LARGE SCALE GENOMIC DNA]</scope>
    <source>
        <strain evidence="3">ATCC 55076</strain>
    </source>
</reference>
<dbReference type="EMBL" id="CP017717">
    <property type="protein sequence ID" value="AQZ67385.1"/>
    <property type="molecule type" value="Genomic_DNA"/>
</dbReference>
<evidence type="ECO:0000313" key="2">
    <source>
        <dbReference type="EMBL" id="AQZ67385.1"/>
    </source>
</evidence>
<dbReference type="Proteomes" id="UP000190797">
    <property type="component" value="Chromosome"/>
</dbReference>
<dbReference type="KEGG" id="noa:BKM31_43305"/>
<name>A0A1V0AB07_9ACTN</name>
<evidence type="ECO:0000313" key="3">
    <source>
        <dbReference type="Proteomes" id="UP000190797"/>
    </source>
</evidence>
<dbReference type="AlphaFoldDB" id="A0A1V0AB07"/>
<sequence>MGLSKQMTFTLACAVVLSALVPGVAGYLSARLEAIETAERNLRALETRLNVREARDTRPVSLPAPCLRTPATSRLHQAPATALGEHGRHWLRGVPAWLAEPLREIQERPAQ</sequence>
<gene>
    <name evidence="2" type="ORF">BKM31_43305</name>
</gene>
<proteinExistence type="predicted"/>
<organism evidence="2 3">
    <name type="scientific">[Actinomadura] parvosata subsp. kistnae</name>
    <dbReference type="NCBI Taxonomy" id="1909395"/>
    <lineage>
        <taxon>Bacteria</taxon>
        <taxon>Bacillati</taxon>
        <taxon>Actinomycetota</taxon>
        <taxon>Actinomycetes</taxon>
        <taxon>Streptosporangiales</taxon>
        <taxon>Streptosporangiaceae</taxon>
        <taxon>Nonomuraea</taxon>
    </lineage>
</organism>